<dbReference type="EMBL" id="CP042914">
    <property type="protein sequence ID" value="QEG42307.1"/>
    <property type="molecule type" value="Genomic_DNA"/>
</dbReference>
<dbReference type="Gene3D" id="1.20.120.450">
    <property type="entry name" value="dinb family like domain"/>
    <property type="match status" value="1"/>
</dbReference>
<gene>
    <name evidence="1" type="ORF">UC8_43410</name>
</gene>
<dbReference type="InterPro" id="IPR011463">
    <property type="entry name" value="DUF1569"/>
</dbReference>
<name>A0A5B9QTB7_9BACT</name>
<keyword evidence="2" id="KW-1185">Reference proteome</keyword>
<evidence type="ECO:0008006" key="3">
    <source>
        <dbReference type="Google" id="ProtNLM"/>
    </source>
</evidence>
<proteinExistence type="predicted"/>
<dbReference type="KEGG" id="rul:UC8_43410"/>
<evidence type="ECO:0000313" key="1">
    <source>
        <dbReference type="EMBL" id="QEG42307.1"/>
    </source>
</evidence>
<sequence length="170" mass="19078">MTASNQRKNNRSRRELKLDHLDDCLRECRRLLQTGYERRGNWSLAQICAHVRLTIEASLDGYPSWMTTIGYPLRPLLRRFMLPRLLAGNSPSGVKTAGMFVPPADLDDAAEVDKFARCVERFRGHSREPHAHPGFGKMNLQEFGAFHAAHAAHHLSFLAAADLEADGQAS</sequence>
<dbReference type="AlphaFoldDB" id="A0A5B9QTB7"/>
<dbReference type="OrthoDB" id="282689at2"/>
<dbReference type="InterPro" id="IPR034660">
    <property type="entry name" value="DinB/YfiT-like"/>
</dbReference>
<evidence type="ECO:0000313" key="2">
    <source>
        <dbReference type="Proteomes" id="UP000325286"/>
    </source>
</evidence>
<protein>
    <recommendedName>
        <fullName evidence="3">DinB superfamily protein</fullName>
    </recommendedName>
</protein>
<dbReference type="Pfam" id="PF07606">
    <property type="entry name" value="DUF1569"/>
    <property type="match status" value="1"/>
</dbReference>
<dbReference type="RefSeq" id="WP_068131578.1">
    <property type="nucleotide sequence ID" value="NZ_CP042914.1"/>
</dbReference>
<reference evidence="1 2" key="1">
    <citation type="submission" date="2019-08" db="EMBL/GenBank/DDBJ databases">
        <title>Deep-cultivation of Planctomycetes and their phenomic and genomic characterization uncovers novel biology.</title>
        <authorList>
            <person name="Wiegand S."/>
            <person name="Jogler M."/>
            <person name="Boedeker C."/>
            <person name="Pinto D."/>
            <person name="Vollmers J."/>
            <person name="Rivas-Marin E."/>
            <person name="Kohn T."/>
            <person name="Peeters S.H."/>
            <person name="Heuer A."/>
            <person name="Rast P."/>
            <person name="Oberbeckmann S."/>
            <person name="Bunk B."/>
            <person name="Jeske O."/>
            <person name="Meyerdierks A."/>
            <person name="Storesund J.E."/>
            <person name="Kallscheuer N."/>
            <person name="Luecker S."/>
            <person name="Lage O.M."/>
            <person name="Pohl T."/>
            <person name="Merkel B.J."/>
            <person name="Hornburger P."/>
            <person name="Mueller R.-W."/>
            <person name="Bruemmer F."/>
            <person name="Labrenz M."/>
            <person name="Spormann A.M."/>
            <person name="Op den Camp H."/>
            <person name="Overmann J."/>
            <person name="Amann R."/>
            <person name="Jetten M.S.M."/>
            <person name="Mascher T."/>
            <person name="Medema M.H."/>
            <person name="Devos D.P."/>
            <person name="Kaster A.-K."/>
            <person name="Ovreas L."/>
            <person name="Rohde M."/>
            <person name="Galperin M.Y."/>
            <person name="Jogler C."/>
        </authorList>
    </citation>
    <scope>NUCLEOTIDE SEQUENCE [LARGE SCALE GENOMIC DNA]</scope>
    <source>
        <strain evidence="1 2">UC8</strain>
    </source>
</reference>
<organism evidence="1 2">
    <name type="scientific">Roseimaritima ulvae</name>
    <dbReference type="NCBI Taxonomy" id="980254"/>
    <lineage>
        <taxon>Bacteria</taxon>
        <taxon>Pseudomonadati</taxon>
        <taxon>Planctomycetota</taxon>
        <taxon>Planctomycetia</taxon>
        <taxon>Pirellulales</taxon>
        <taxon>Pirellulaceae</taxon>
        <taxon>Roseimaritima</taxon>
    </lineage>
</organism>
<accession>A0A5B9QTB7</accession>
<dbReference type="Proteomes" id="UP000325286">
    <property type="component" value="Chromosome"/>
</dbReference>